<feature type="compositionally biased region" description="Basic residues" evidence="2">
    <location>
        <begin position="1"/>
        <end position="15"/>
    </location>
</feature>
<dbReference type="AlphaFoldDB" id="A0A6C0D5T8"/>
<protein>
    <submittedName>
        <fullName evidence="3">Uncharacterized protein</fullName>
    </submittedName>
</protein>
<reference evidence="3" key="1">
    <citation type="journal article" date="2020" name="Nature">
        <title>Giant virus diversity and host interactions through global metagenomics.</title>
        <authorList>
            <person name="Schulz F."/>
            <person name="Roux S."/>
            <person name="Paez-Espino D."/>
            <person name="Jungbluth S."/>
            <person name="Walsh D.A."/>
            <person name="Denef V.J."/>
            <person name="McMahon K.D."/>
            <person name="Konstantinidis K.T."/>
            <person name="Eloe-Fadrosh E.A."/>
            <person name="Kyrpides N.C."/>
            <person name="Woyke T."/>
        </authorList>
    </citation>
    <scope>NUCLEOTIDE SEQUENCE</scope>
    <source>
        <strain evidence="3">GVMAG-M-3300023174-116</strain>
    </source>
</reference>
<accession>A0A6C0D5T8</accession>
<evidence type="ECO:0000256" key="1">
    <source>
        <dbReference type="SAM" id="Coils"/>
    </source>
</evidence>
<dbReference type="EMBL" id="MN739534">
    <property type="protein sequence ID" value="QHT11484.1"/>
    <property type="molecule type" value="Genomic_DNA"/>
</dbReference>
<evidence type="ECO:0000313" key="3">
    <source>
        <dbReference type="EMBL" id="QHT11484.1"/>
    </source>
</evidence>
<feature type="region of interest" description="Disordered" evidence="2">
    <location>
        <begin position="1"/>
        <end position="21"/>
    </location>
</feature>
<proteinExistence type="predicted"/>
<keyword evidence="1" id="KW-0175">Coiled coil</keyword>
<name>A0A6C0D5T8_9ZZZZ</name>
<organism evidence="3">
    <name type="scientific">viral metagenome</name>
    <dbReference type="NCBI Taxonomy" id="1070528"/>
    <lineage>
        <taxon>unclassified sequences</taxon>
        <taxon>metagenomes</taxon>
        <taxon>organismal metagenomes</taxon>
    </lineage>
</organism>
<sequence length="166" mass="18985">MTKSRNAMHNKRRAGVKNTTLKAQKKEEALILKEIKAAKAAQKKEEAQILKDVKAQKKEEKARIKEEKARIKEEKARIKALKKTKKAQKAQPKVETSADIAKVEKLALELYKKSSAMKAQAKADLIQMARNTDKESIDIMLEDNFYELTNKQLEVWLAKARAKLNK</sequence>
<feature type="coiled-coil region" evidence="1">
    <location>
        <begin position="40"/>
        <end position="91"/>
    </location>
</feature>
<evidence type="ECO:0000256" key="2">
    <source>
        <dbReference type="SAM" id="MobiDB-lite"/>
    </source>
</evidence>